<evidence type="ECO:0000313" key="2">
    <source>
        <dbReference type="EMBL" id="SHL55424.1"/>
    </source>
</evidence>
<feature type="domain" description="Glycosyltransferase subfamily 4-like N-terminal" evidence="1">
    <location>
        <begin position="14"/>
        <end position="164"/>
    </location>
</feature>
<dbReference type="Pfam" id="PF13692">
    <property type="entry name" value="Glyco_trans_1_4"/>
    <property type="match status" value="1"/>
</dbReference>
<reference evidence="2 3" key="1">
    <citation type="submission" date="2016-11" db="EMBL/GenBank/DDBJ databases">
        <authorList>
            <person name="Jaros S."/>
            <person name="Januszkiewicz K."/>
            <person name="Wedrychowicz H."/>
        </authorList>
    </citation>
    <scope>NUCLEOTIDE SEQUENCE [LARGE SCALE GENOMIC DNA]</scope>
    <source>
        <strain evidence="2 3">GAS499</strain>
    </source>
</reference>
<gene>
    <name evidence="2" type="ORF">SAMN05444159_6189</name>
</gene>
<accession>A0A1M7BKE9</accession>
<dbReference type="AlphaFoldDB" id="A0A1M7BKE9"/>
<organism evidence="2 3">
    <name type="scientific">Bradyrhizobium lablabi</name>
    <dbReference type="NCBI Taxonomy" id="722472"/>
    <lineage>
        <taxon>Bacteria</taxon>
        <taxon>Pseudomonadati</taxon>
        <taxon>Pseudomonadota</taxon>
        <taxon>Alphaproteobacteria</taxon>
        <taxon>Hyphomicrobiales</taxon>
        <taxon>Nitrobacteraceae</taxon>
        <taxon>Bradyrhizobium</taxon>
    </lineage>
</organism>
<dbReference type="Proteomes" id="UP000189935">
    <property type="component" value="Chromosome I"/>
</dbReference>
<dbReference type="RefSeq" id="WP_079543415.1">
    <property type="nucleotide sequence ID" value="NZ_LT670844.1"/>
</dbReference>
<sequence>MHILVATDAWHPQVNGVVRTLTMMADAAERLGVEVSFVTPQSFRTFGLPSYRDLRVALPTPAKIARLIEDARPDSIHIATEGPIGLLARRYCRKHQVPFTTSFHTRFPEYISARLPIPESWIWAALRAFHRPSQAVMAATPALSNELRSRGFRNVVLWPRGVDARLFHPRAVELGLPRPIFLCVGRVAVEKNLEAFLDLDLPGTKLVVGDGPARASLQRRYPHAVFLGSRQGEALAEAYAAADVFVFPSKTDTFGLVLLEALASGLPVAAFPVTGPRDVIGNAPVGALNDDLRTACLSALQISPQACLEFAAGYTWESSARVFVENITNIRNVEPSGETVEFAAETPRVVA</sequence>
<dbReference type="InterPro" id="IPR028098">
    <property type="entry name" value="Glyco_trans_4-like_N"/>
</dbReference>
<proteinExistence type="predicted"/>
<dbReference type="Pfam" id="PF13439">
    <property type="entry name" value="Glyco_transf_4"/>
    <property type="match status" value="1"/>
</dbReference>
<dbReference type="GO" id="GO:0016757">
    <property type="term" value="F:glycosyltransferase activity"/>
    <property type="evidence" value="ECO:0007669"/>
    <property type="project" value="TreeGrafter"/>
</dbReference>
<dbReference type="SUPFAM" id="SSF53756">
    <property type="entry name" value="UDP-Glycosyltransferase/glycogen phosphorylase"/>
    <property type="match status" value="1"/>
</dbReference>
<keyword evidence="2" id="KW-0808">Transferase</keyword>
<protein>
    <submittedName>
        <fullName evidence="2">Glycosyltransferase involved in cell wall bisynthesis</fullName>
    </submittedName>
</protein>
<name>A0A1M7BKE9_9BRAD</name>
<dbReference type="Gene3D" id="3.40.50.2000">
    <property type="entry name" value="Glycogen Phosphorylase B"/>
    <property type="match status" value="2"/>
</dbReference>
<dbReference type="CDD" id="cd03814">
    <property type="entry name" value="GT4-like"/>
    <property type="match status" value="1"/>
</dbReference>
<dbReference type="OrthoDB" id="9802525at2"/>
<dbReference type="PANTHER" id="PTHR45947">
    <property type="entry name" value="SULFOQUINOVOSYL TRANSFERASE SQD2"/>
    <property type="match status" value="1"/>
</dbReference>
<dbReference type="EMBL" id="LT670844">
    <property type="protein sequence ID" value="SHL55424.1"/>
    <property type="molecule type" value="Genomic_DNA"/>
</dbReference>
<dbReference type="PANTHER" id="PTHR45947:SF3">
    <property type="entry name" value="SULFOQUINOVOSYL TRANSFERASE SQD2"/>
    <property type="match status" value="1"/>
</dbReference>
<evidence type="ECO:0000259" key="1">
    <source>
        <dbReference type="Pfam" id="PF13439"/>
    </source>
</evidence>
<evidence type="ECO:0000313" key="3">
    <source>
        <dbReference type="Proteomes" id="UP000189935"/>
    </source>
</evidence>
<dbReference type="InterPro" id="IPR050194">
    <property type="entry name" value="Glycosyltransferase_grp1"/>
</dbReference>